<evidence type="ECO:0000313" key="2">
    <source>
        <dbReference type="Proteomes" id="UP000288789"/>
    </source>
</evidence>
<protein>
    <submittedName>
        <fullName evidence="1">Uncharacterized protein</fullName>
    </submittedName>
</protein>
<dbReference type="EMBL" id="RSFE01000004">
    <property type="protein sequence ID" value="RWU11140.1"/>
    <property type="molecule type" value="Genomic_DNA"/>
</dbReference>
<evidence type="ECO:0000313" key="1">
    <source>
        <dbReference type="EMBL" id="RWU11140.1"/>
    </source>
</evidence>
<dbReference type="AlphaFoldDB" id="A0A451GDY9"/>
<gene>
    <name evidence="1" type="ORF">EGC76_06250</name>
</gene>
<keyword evidence="2" id="KW-1185">Reference proteome</keyword>
<organism evidence="1 2">
    <name type="scientific">Pseudidiomarina gelatinasegens</name>
    <dbReference type="NCBI Taxonomy" id="2487740"/>
    <lineage>
        <taxon>Bacteria</taxon>
        <taxon>Pseudomonadati</taxon>
        <taxon>Pseudomonadota</taxon>
        <taxon>Gammaproteobacteria</taxon>
        <taxon>Alteromonadales</taxon>
        <taxon>Idiomarinaceae</taxon>
        <taxon>Pseudidiomarina</taxon>
    </lineage>
</organism>
<sequence length="82" mass="9798">MLRESNKFIEWHCSAVEESLLEVTVLLLQKFNLLLMFNTFRNHFHIQGVGDTNQHFNQSFLLTLMRYVMQEAAVNFNHINWV</sequence>
<name>A0A451GDY9_9GAMM</name>
<comment type="caution">
    <text evidence="1">The sequence shown here is derived from an EMBL/GenBank/DDBJ whole genome shotgun (WGS) entry which is preliminary data.</text>
</comment>
<reference evidence="1 2" key="1">
    <citation type="submission" date="2018-12" db="EMBL/GenBank/DDBJ databases">
        <authorList>
            <person name="Li A."/>
            <person name="Zhang M."/>
            <person name="Zhu H."/>
        </authorList>
    </citation>
    <scope>NUCLEOTIDE SEQUENCE [LARGE SCALE GENOMIC DNA]</scope>
    <source>
        <strain evidence="1 2">R04H25</strain>
    </source>
</reference>
<dbReference type="Proteomes" id="UP000288789">
    <property type="component" value="Unassembled WGS sequence"/>
</dbReference>
<accession>A0A451GDY9</accession>
<proteinExistence type="predicted"/>